<dbReference type="AlphaFoldDB" id="A0A5C5XKH0"/>
<reference evidence="2 3" key="1">
    <citation type="submission" date="2019-02" db="EMBL/GenBank/DDBJ databases">
        <title>Deep-cultivation of Planctomycetes and their phenomic and genomic characterization uncovers novel biology.</title>
        <authorList>
            <person name="Wiegand S."/>
            <person name="Jogler M."/>
            <person name="Boedeker C."/>
            <person name="Pinto D."/>
            <person name="Vollmers J."/>
            <person name="Rivas-Marin E."/>
            <person name="Kohn T."/>
            <person name="Peeters S.H."/>
            <person name="Heuer A."/>
            <person name="Rast P."/>
            <person name="Oberbeckmann S."/>
            <person name="Bunk B."/>
            <person name="Jeske O."/>
            <person name="Meyerdierks A."/>
            <person name="Storesund J.E."/>
            <person name="Kallscheuer N."/>
            <person name="Luecker S."/>
            <person name="Lage O.M."/>
            <person name="Pohl T."/>
            <person name="Merkel B.J."/>
            <person name="Hornburger P."/>
            <person name="Mueller R.-W."/>
            <person name="Bruemmer F."/>
            <person name="Labrenz M."/>
            <person name="Spormann A.M."/>
            <person name="Op Den Camp H."/>
            <person name="Overmann J."/>
            <person name="Amann R."/>
            <person name="Jetten M.S.M."/>
            <person name="Mascher T."/>
            <person name="Medema M.H."/>
            <person name="Devos D.P."/>
            <person name="Kaster A.-K."/>
            <person name="Ovreas L."/>
            <person name="Rohde M."/>
            <person name="Galperin M.Y."/>
            <person name="Jogler C."/>
        </authorList>
    </citation>
    <scope>NUCLEOTIDE SEQUENCE [LARGE SCALE GENOMIC DNA]</scope>
    <source>
        <strain evidence="2 3">Pan54</strain>
    </source>
</reference>
<name>A0A5C5XKH0_9PLAN</name>
<dbReference type="GO" id="GO:0005886">
    <property type="term" value="C:plasma membrane"/>
    <property type="evidence" value="ECO:0007669"/>
    <property type="project" value="TreeGrafter"/>
</dbReference>
<keyword evidence="3" id="KW-1185">Reference proteome</keyword>
<evidence type="ECO:0000313" key="2">
    <source>
        <dbReference type="EMBL" id="TWT63430.1"/>
    </source>
</evidence>
<feature type="transmembrane region" description="Helical" evidence="1">
    <location>
        <begin position="6"/>
        <end position="23"/>
    </location>
</feature>
<protein>
    <recommendedName>
        <fullName evidence="4">DMT family transporter</fullName>
    </recommendedName>
</protein>
<comment type="caution">
    <text evidence="2">The sequence shown here is derived from an EMBL/GenBank/DDBJ whole genome shotgun (WGS) entry which is preliminary data.</text>
</comment>
<keyword evidence="1" id="KW-0472">Membrane</keyword>
<dbReference type="Pfam" id="PF04657">
    <property type="entry name" value="DMT_YdcZ"/>
    <property type="match status" value="1"/>
</dbReference>
<feature type="transmembrane region" description="Helical" evidence="1">
    <location>
        <begin position="35"/>
        <end position="56"/>
    </location>
</feature>
<dbReference type="PANTHER" id="PTHR34821:SF2">
    <property type="entry name" value="INNER MEMBRANE PROTEIN YDCZ"/>
    <property type="match status" value="1"/>
</dbReference>
<feature type="transmembrane region" description="Helical" evidence="1">
    <location>
        <begin position="97"/>
        <end position="118"/>
    </location>
</feature>
<feature type="transmembrane region" description="Helical" evidence="1">
    <location>
        <begin position="71"/>
        <end position="90"/>
    </location>
</feature>
<gene>
    <name evidence="2" type="ORF">Pan54_41830</name>
</gene>
<dbReference type="PANTHER" id="PTHR34821">
    <property type="entry name" value="INNER MEMBRANE PROTEIN YDCZ"/>
    <property type="match status" value="1"/>
</dbReference>
<proteinExistence type="predicted"/>
<dbReference type="InterPro" id="IPR006750">
    <property type="entry name" value="YdcZ"/>
</dbReference>
<evidence type="ECO:0000313" key="3">
    <source>
        <dbReference type="Proteomes" id="UP000316095"/>
    </source>
</evidence>
<sequence>MRDWMLMLIAGLAAAVIPFQAVVNGRLGRALEHPLYAAFFSFLGGTIALTILVLATTPGIPSWPKENPTPWFYFIGGLLGVVFVTTILIVTPQIGPANVLAATVVGQLTMAIIIDHFGILGVPIIPVSLPRLLGVLMLFGGLLLIQTR</sequence>
<dbReference type="Proteomes" id="UP000316095">
    <property type="component" value="Unassembled WGS sequence"/>
</dbReference>
<feature type="transmembrane region" description="Helical" evidence="1">
    <location>
        <begin position="124"/>
        <end position="145"/>
    </location>
</feature>
<dbReference type="EMBL" id="SJPG01000001">
    <property type="protein sequence ID" value="TWT63430.1"/>
    <property type="molecule type" value="Genomic_DNA"/>
</dbReference>
<evidence type="ECO:0008006" key="4">
    <source>
        <dbReference type="Google" id="ProtNLM"/>
    </source>
</evidence>
<organism evidence="2 3">
    <name type="scientific">Rubinisphaera italica</name>
    <dbReference type="NCBI Taxonomy" id="2527969"/>
    <lineage>
        <taxon>Bacteria</taxon>
        <taxon>Pseudomonadati</taxon>
        <taxon>Planctomycetota</taxon>
        <taxon>Planctomycetia</taxon>
        <taxon>Planctomycetales</taxon>
        <taxon>Planctomycetaceae</taxon>
        <taxon>Rubinisphaera</taxon>
    </lineage>
</organism>
<keyword evidence="1" id="KW-0812">Transmembrane</keyword>
<evidence type="ECO:0000256" key="1">
    <source>
        <dbReference type="SAM" id="Phobius"/>
    </source>
</evidence>
<accession>A0A5C5XKH0</accession>
<keyword evidence="1" id="KW-1133">Transmembrane helix</keyword>